<dbReference type="Pfam" id="PF04012">
    <property type="entry name" value="PspA_IM30"/>
    <property type="match status" value="1"/>
</dbReference>
<evidence type="ECO:0000256" key="2">
    <source>
        <dbReference type="SAM" id="Coils"/>
    </source>
</evidence>
<name>A0A7Z7LDD8_9BACT</name>
<evidence type="ECO:0000256" key="1">
    <source>
        <dbReference type="ARBA" id="ARBA00043985"/>
    </source>
</evidence>
<dbReference type="InterPro" id="IPR007157">
    <property type="entry name" value="PspA_VIPP1"/>
</dbReference>
<dbReference type="PANTHER" id="PTHR31088:SF6">
    <property type="entry name" value="PHAGE SHOCK PROTEIN A"/>
    <property type="match status" value="1"/>
</dbReference>
<evidence type="ECO:0000313" key="5">
    <source>
        <dbReference type="Proteomes" id="UP000250796"/>
    </source>
</evidence>
<feature type="compositionally biased region" description="Basic and acidic residues" evidence="3">
    <location>
        <begin position="215"/>
        <end position="225"/>
    </location>
</feature>
<dbReference type="Proteomes" id="UP000250796">
    <property type="component" value="Chromosome MESINF"/>
</dbReference>
<dbReference type="EMBL" id="LS974202">
    <property type="protein sequence ID" value="SSC11989.1"/>
    <property type="molecule type" value="Genomic_DNA"/>
</dbReference>
<protein>
    <submittedName>
        <fullName evidence="4">Phage shock protein A homolog</fullName>
    </submittedName>
</protein>
<reference evidence="4 5" key="1">
    <citation type="submission" date="2017-01" db="EMBL/GenBank/DDBJ databases">
        <authorList>
            <person name="Erauso G."/>
        </authorList>
    </citation>
    <scope>NUCLEOTIDE SEQUENCE [LARGE SCALE GENOMIC DNA]</scope>
    <source>
        <strain evidence="4">MESINF1</strain>
    </source>
</reference>
<dbReference type="KEGG" id="minf:MESINF_0540"/>
<comment type="similarity">
    <text evidence="1">Belongs to the PspA/Vipp/IM30 family.</text>
</comment>
<evidence type="ECO:0000256" key="3">
    <source>
        <dbReference type="SAM" id="MobiDB-lite"/>
    </source>
</evidence>
<evidence type="ECO:0000313" key="4">
    <source>
        <dbReference type="EMBL" id="SSC11989.1"/>
    </source>
</evidence>
<keyword evidence="5" id="KW-1185">Reference proteome</keyword>
<dbReference type="PANTHER" id="PTHR31088">
    <property type="entry name" value="MEMBRANE-ASSOCIATED PROTEIN VIPP1, CHLOROPLASTIC"/>
    <property type="match status" value="1"/>
</dbReference>
<organism evidence="4 5">
    <name type="scientific">Mesotoga infera</name>
    <dbReference type="NCBI Taxonomy" id="1236046"/>
    <lineage>
        <taxon>Bacteria</taxon>
        <taxon>Thermotogati</taxon>
        <taxon>Thermotogota</taxon>
        <taxon>Thermotogae</taxon>
        <taxon>Kosmotogales</taxon>
        <taxon>Kosmotogaceae</taxon>
        <taxon>Mesotoga</taxon>
    </lineage>
</organism>
<dbReference type="RefSeq" id="WP_169698405.1">
    <property type="nucleotide sequence ID" value="NZ_LS974202.1"/>
</dbReference>
<feature type="coiled-coil region" evidence="2">
    <location>
        <begin position="115"/>
        <end position="149"/>
    </location>
</feature>
<proteinExistence type="inferred from homology"/>
<sequence length="225" mass="25311">MGILERFNDIIKSNINALLDKFEDPSKMIDQYMREMIEDLAEVKRGTASVMAEETRTKRLVDENAAEVAKYANYAKRALMAGNEDDARIFIAKKQELEDAGAGLMTAYAAAHENAIKMRQMHDKLVENIEALKARREMIKAKVSVAKTQKTINEATSTSGRTQGAMDAFNRMEDKAQKMLDEATAMAELNSEPIDKAKALEEKYASKSSFSVEEELNRMKSELEK</sequence>
<gene>
    <name evidence="4" type="primary">ydjF</name>
    <name evidence="4" type="ORF">MESINF_0540</name>
</gene>
<dbReference type="AlphaFoldDB" id="A0A7Z7LDD8"/>
<feature type="region of interest" description="Disordered" evidence="3">
    <location>
        <begin position="204"/>
        <end position="225"/>
    </location>
</feature>
<accession>A0A7Z7LDD8</accession>
<keyword evidence="2" id="KW-0175">Coiled coil</keyword>